<dbReference type="GO" id="GO:0006400">
    <property type="term" value="P:tRNA modification"/>
    <property type="evidence" value="ECO:0007669"/>
    <property type="project" value="UniProtKB-UniRule"/>
</dbReference>
<dbReference type="GO" id="GO:0005737">
    <property type="term" value="C:cytoplasm"/>
    <property type="evidence" value="ECO:0007669"/>
    <property type="project" value="UniProtKB-SubCell"/>
</dbReference>
<organism evidence="3 4">
    <name type="scientific">Candidatus Faeciplasma pullistercoris</name>
    <dbReference type="NCBI Taxonomy" id="2840800"/>
    <lineage>
        <taxon>Bacteria</taxon>
        <taxon>Bacillati</taxon>
        <taxon>Bacillota</taxon>
        <taxon>Clostridia</taxon>
        <taxon>Eubacteriales</taxon>
        <taxon>Oscillospiraceae</taxon>
        <taxon>Oscillospiraceae incertae sedis</taxon>
        <taxon>Candidatus Faeciplasma</taxon>
    </lineage>
</organism>
<feature type="binding site" evidence="2">
    <location>
        <position position="101"/>
    </location>
    <ligand>
        <name>ATP</name>
        <dbReference type="ChEBI" id="CHEBI:30616"/>
    </ligand>
</feature>
<reference evidence="3" key="2">
    <citation type="journal article" date="2021" name="PeerJ">
        <title>Extensive microbial diversity within the chicken gut microbiome revealed by metagenomics and culture.</title>
        <authorList>
            <person name="Gilroy R."/>
            <person name="Ravi A."/>
            <person name="Getino M."/>
            <person name="Pursley I."/>
            <person name="Horton D.L."/>
            <person name="Alikhan N.F."/>
            <person name="Baker D."/>
            <person name="Gharbi K."/>
            <person name="Hall N."/>
            <person name="Watson M."/>
            <person name="Adriaenssens E.M."/>
            <person name="Foster-Nyarko E."/>
            <person name="Jarju S."/>
            <person name="Secka A."/>
            <person name="Antonio M."/>
            <person name="Oren A."/>
            <person name="Chaudhuri R.R."/>
            <person name="La Ragione R."/>
            <person name="Hildebrand F."/>
            <person name="Pallen M.J."/>
        </authorList>
    </citation>
    <scope>NUCLEOTIDE SEQUENCE</scope>
    <source>
        <strain evidence="3">CHK33-4379</strain>
    </source>
</reference>
<feature type="binding site" evidence="2">
    <location>
        <begin position="7"/>
        <end position="20"/>
    </location>
    <ligand>
        <name>ATP</name>
        <dbReference type="ChEBI" id="CHEBI:30616"/>
    </ligand>
</feature>
<comment type="catalytic activity">
    <reaction evidence="2">
        <text>cytidine(34) in elongator tRNA(Met) + acetate + ATP = N(4)-acetylcytidine(34) in elongator tRNA(Met) + AMP + diphosphate</text>
        <dbReference type="Rhea" id="RHEA:58144"/>
        <dbReference type="Rhea" id="RHEA-COMP:10693"/>
        <dbReference type="Rhea" id="RHEA-COMP:10694"/>
        <dbReference type="ChEBI" id="CHEBI:30089"/>
        <dbReference type="ChEBI" id="CHEBI:30616"/>
        <dbReference type="ChEBI" id="CHEBI:33019"/>
        <dbReference type="ChEBI" id="CHEBI:74900"/>
        <dbReference type="ChEBI" id="CHEBI:82748"/>
        <dbReference type="ChEBI" id="CHEBI:456215"/>
    </reaction>
</comment>
<keyword evidence="2" id="KW-0067">ATP-binding</keyword>
<comment type="caution">
    <text evidence="2">Lacks conserved residue(s) required for the propagation of feature annotation.</text>
</comment>
<dbReference type="Gene3D" id="3.40.50.620">
    <property type="entry name" value="HUPs"/>
    <property type="match status" value="1"/>
</dbReference>
<dbReference type="SUPFAM" id="SSF52374">
    <property type="entry name" value="Nucleotidylyl transferase"/>
    <property type="match status" value="1"/>
</dbReference>
<comment type="subcellular location">
    <subcellularLocation>
        <location evidence="2">Cytoplasm</location>
    </subcellularLocation>
</comment>
<gene>
    <name evidence="2" type="primary">tmcAL</name>
    <name evidence="3" type="ORF">IAC39_01300</name>
</gene>
<comment type="function">
    <text evidence="2">Catalyzes the formation of N(4)-acetylcytidine (ac(4)C) at the wobble position of elongator tRNA(Met), using acetate and ATP as substrates. First activates an acetate ion to form acetyladenylate (Ac-AMP) and then transfers the acetyl group to tRNA to form ac(4)C34.</text>
</comment>
<comment type="similarity">
    <text evidence="2">Belongs to the TmcAL family.</text>
</comment>
<keyword evidence="2" id="KW-0820">tRNA-binding</keyword>
<dbReference type="HAMAP" id="MF_01539">
    <property type="entry name" value="TmcAL"/>
    <property type="match status" value="1"/>
</dbReference>
<dbReference type="GO" id="GO:0005524">
    <property type="term" value="F:ATP binding"/>
    <property type="evidence" value="ECO:0007669"/>
    <property type="project" value="UniProtKB-KW"/>
</dbReference>
<dbReference type="GO" id="GO:0016879">
    <property type="term" value="F:ligase activity, forming carbon-nitrogen bonds"/>
    <property type="evidence" value="ECO:0007669"/>
    <property type="project" value="UniProtKB-UniRule"/>
</dbReference>
<dbReference type="EC" id="6.3.4.-" evidence="2"/>
<dbReference type="InterPro" id="IPR014729">
    <property type="entry name" value="Rossmann-like_a/b/a_fold"/>
</dbReference>
<dbReference type="PANTHER" id="PTHR37825">
    <property type="entry name" value="TRNA(MET) CYTIDINE ACETATE LIGASE"/>
    <property type="match status" value="1"/>
</dbReference>
<accession>A0A9D1GS73</accession>
<dbReference type="InterPro" id="IPR008513">
    <property type="entry name" value="tRNA(Met)_cyd_acetate_ligase"/>
</dbReference>
<evidence type="ECO:0000256" key="2">
    <source>
        <dbReference type="HAMAP-Rule" id="MF_01539"/>
    </source>
</evidence>
<dbReference type="GO" id="GO:0000049">
    <property type="term" value="F:tRNA binding"/>
    <property type="evidence" value="ECO:0007669"/>
    <property type="project" value="UniProtKB-KW"/>
</dbReference>
<dbReference type="Proteomes" id="UP000824136">
    <property type="component" value="Unassembled WGS sequence"/>
</dbReference>
<dbReference type="EMBL" id="DVLL01000006">
    <property type="protein sequence ID" value="HIT58349.1"/>
    <property type="molecule type" value="Genomic_DNA"/>
</dbReference>
<dbReference type="PANTHER" id="PTHR37825:SF1">
    <property type="entry name" value="TRNA(MET) CYTIDINE ACETATE LIGASE"/>
    <property type="match status" value="1"/>
</dbReference>
<keyword evidence="2" id="KW-0436">Ligase</keyword>
<name>A0A9D1GS73_9FIRM</name>
<evidence type="ECO:0000313" key="3">
    <source>
        <dbReference type="EMBL" id="HIT58349.1"/>
    </source>
</evidence>
<evidence type="ECO:0000313" key="4">
    <source>
        <dbReference type="Proteomes" id="UP000824136"/>
    </source>
</evidence>
<dbReference type="AlphaFoldDB" id="A0A9D1GS73"/>
<feature type="binding site" evidence="2">
    <location>
        <position position="177"/>
    </location>
    <ligand>
        <name>ATP</name>
        <dbReference type="ChEBI" id="CHEBI:30616"/>
    </ligand>
</feature>
<sequence>MSVAAIIAEYNPFHSGHAYQIKKTRELGYDNIIAVMSSDTVQRGDIAICDPGFRAREAVKNGVDLVIELPTPYSCSSAHDFASAGVHIVKSLGVANALSFGSETGDAGLLCRCADMAGSLEPAKIKELCSAGLTYPQAVSRLLGDLGSILAGANDTLAIEYILALKGTGIKPVAIKRTAAHDSPEACGGYLSASAIRQMLAGDARDKAAQFLSDLPDEDDISLIQRVEKAILFKLISSSEAEIRSAPYTSDGVAERIMRYAHRSCSLSELYDKVKSRNITHARVRRAVLMCALGVKADMLRADPPYARVLAASAEGIKLLRECKRRSVIPISSSLARLSRISEQAAICAQITEKAAWLRRAASAGGLAGHLPEASRKFSVT</sequence>
<proteinExistence type="inferred from homology"/>
<keyword evidence="1 2" id="KW-0819">tRNA processing</keyword>
<keyword evidence="2" id="KW-0963">Cytoplasm</keyword>
<protein>
    <recommendedName>
        <fullName evidence="2">tRNA(Met) cytidine acetate ligase</fullName>
        <ecNumber evidence="2">6.3.4.-</ecNumber>
    </recommendedName>
</protein>
<keyword evidence="2" id="KW-0694">RNA-binding</keyword>
<dbReference type="Pfam" id="PF05636">
    <property type="entry name" value="HIGH_NTase1"/>
    <property type="match status" value="1"/>
</dbReference>
<evidence type="ECO:0000256" key="1">
    <source>
        <dbReference type="ARBA" id="ARBA00022694"/>
    </source>
</evidence>
<comment type="caution">
    <text evidence="3">The sequence shown here is derived from an EMBL/GenBank/DDBJ whole genome shotgun (WGS) entry which is preliminary data.</text>
</comment>
<feature type="binding site" evidence="2">
    <location>
        <position position="154"/>
    </location>
    <ligand>
        <name>ATP</name>
        <dbReference type="ChEBI" id="CHEBI:30616"/>
    </ligand>
</feature>
<keyword evidence="2" id="KW-0547">Nucleotide-binding</keyword>
<reference evidence="3" key="1">
    <citation type="submission" date="2020-10" db="EMBL/GenBank/DDBJ databases">
        <authorList>
            <person name="Gilroy R."/>
        </authorList>
    </citation>
    <scope>NUCLEOTIDE SEQUENCE</scope>
    <source>
        <strain evidence="3">CHK33-4379</strain>
    </source>
</reference>